<sequence length="363" mass="40782">MLSLQFKRLIHSIKKSPVGFAFDIDGVLMQSKNPILPYARDTLTLLQYHKIPFVLLTNGGGQTEASRVSFLNKSLSLKNPLRTSQIVLSHTPMRNLTGKYNRVLVVGGDDPQTREVAQSYGFQEVIRPIDIVREAPNIWPFIRYTREEIQALSKPVDLRQPIDAVFVFNDPRDMGTDTQIVIDALCSENGVLGTRRGIGSSKPSVPIIFSNMDLLWSTGYPIPRFGQGAFRLTIRELYKQLNNAELEDTVLGKPWPVSYTYAENVLNDEWKLLNGDRSGANEIPELGVKPKEQLVENVYMVGDNPQSDISGGNNYGWETILVETGVYKEGDFHKYPTLAKPTFGIFPNVWDGVTSALKRHQVI</sequence>
<dbReference type="GO" id="GO:0046474">
    <property type="term" value="P:glycerophospholipid biosynthetic process"/>
    <property type="evidence" value="ECO:0007669"/>
    <property type="project" value="TreeGrafter"/>
</dbReference>
<dbReference type="AlphaFoldDB" id="A0A099NZ91"/>
<reference evidence="2" key="1">
    <citation type="journal article" date="2014" name="Microb. Cell Fact.">
        <title>Exploiting Issatchenkia orientalis SD108 for succinic acid production.</title>
        <authorList>
            <person name="Xiao H."/>
            <person name="Shao Z."/>
            <person name="Jiang Y."/>
            <person name="Dole S."/>
            <person name="Zhao H."/>
        </authorList>
    </citation>
    <scope>NUCLEOTIDE SEQUENCE [LARGE SCALE GENOMIC DNA]</scope>
    <source>
        <strain evidence="2">SD108</strain>
    </source>
</reference>
<dbReference type="InterPro" id="IPR006357">
    <property type="entry name" value="HAD-SF_hydro_IIA"/>
</dbReference>
<dbReference type="PANTHER" id="PTHR14269:SF57">
    <property type="entry name" value="SUPERFAMILY HYDROLASE, PUTATIVE (AFU_ORTHOLOGUE AFUA_2G02580)-RELATED"/>
    <property type="match status" value="1"/>
</dbReference>
<dbReference type="Pfam" id="PF13344">
    <property type="entry name" value="Hydrolase_6"/>
    <property type="match status" value="1"/>
</dbReference>
<dbReference type="VEuPathDB" id="FungiDB:C5L36_0E02605"/>
<organism evidence="1 2">
    <name type="scientific">Pichia kudriavzevii</name>
    <name type="common">Yeast</name>
    <name type="synonym">Issatchenkia orientalis</name>
    <dbReference type="NCBI Taxonomy" id="4909"/>
    <lineage>
        <taxon>Eukaryota</taxon>
        <taxon>Fungi</taxon>
        <taxon>Dikarya</taxon>
        <taxon>Ascomycota</taxon>
        <taxon>Saccharomycotina</taxon>
        <taxon>Pichiomycetes</taxon>
        <taxon>Pichiales</taxon>
        <taxon>Pichiaceae</taxon>
        <taxon>Pichia</taxon>
    </lineage>
</organism>
<dbReference type="NCBIfam" id="TIGR01456">
    <property type="entry name" value="CECR5"/>
    <property type="match status" value="1"/>
</dbReference>
<dbReference type="SUPFAM" id="SSF56784">
    <property type="entry name" value="HAD-like"/>
    <property type="match status" value="1"/>
</dbReference>
<dbReference type="EMBL" id="JQFK01000042">
    <property type="protein sequence ID" value="KGK37186.1"/>
    <property type="molecule type" value="Genomic_DNA"/>
</dbReference>
<dbReference type="eggNOG" id="KOG1618">
    <property type="taxonomic scope" value="Eukaryota"/>
</dbReference>
<evidence type="ECO:0008006" key="3">
    <source>
        <dbReference type="Google" id="ProtNLM"/>
    </source>
</evidence>
<dbReference type="InterPro" id="IPR023214">
    <property type="entry name" value="HAD_sf"/>
</dbReference>
<proteinExistence type="predicted"/>
<evidence type="ECO:0000313" key="2">
    <source>
        <dbReference type="Proteomes" id="UP000029867"/>
    </source>
</evidence>
<evidence type="ECO:0000313" key="1">
    <source>
        <dbReference type="EMBL" id="KGK37186.1"/>
    </source>
</evidence>
<name>A0A099NZ91_PICKU</name>
<dbReference type="HOGENOM" id="CLU_030880_2_1_1"/>
<gene>
    <name evidence="1" type="ORF">JL09_g3645</name>
</gene>
<dbReference type="NCBIfam" id="TIGR01460">
    <property type="entry name" value="HAD-SF-IIA"/>
    <property type="match status" value="1"/>
</dbReference>
<dbReference type="Proteomes" id="UP000029867">
    <property type="component" value="Unassembled WGS sequence"/>
</dbReference>
<dbReference type="InterPro" id="IPR006353">
    <property type="entry name" value="HAD-SF_hydro_IIA_CECR5"/>
</dbReference>
<dbReference type="InterPro" id="IPR036412">
    <property type="entry name" value="HAD-like_sf"/>
</dbReference>
<dbReference type="Gene3D" id="3.40.50.1000">
    <property type="entry name" value="HAD superfamily/HAD-like"/>
    <property type="match status" value="2"/>
</dbReference>
<accession>A0A099NZ91</accession>
<dbReference type="InterPro" id="IPR050324">
    <property type="entry name" value="CDP-alcohol_PTase-I"/>
</dbReference>
<dbReference type="PANTHER" id="PTHR14269">
    <property type="entry name" value="CDP-DIACYLGLYCEROL--GLYCEROL-3-PHOSPHATE 3-PHOSPHATIDYLTRANSFERASE-RELATED"/>
    <property type="match status" value="1"/>
</dbReference>
<comment type="caution">
    <text evidence="1">The sequence shown here is derived from an EMBL/GenBank/DDBJ whole genome shotgun (WGS) entry which is preliminary data.</text>
</comment>
<protein>
    <recommendedName>
        <fullName evidence="3">TIGR01456 family HAD hydrolase</fullName>
    </recommendedName>
</protein>
<dbReference type="Pfam" id="PF13242">
    <property type="entry name" value="Hydrolase_like"/>
    <property type="match status" value="1"/>
</dbReference>
<dbReference type="GO" id="GO:0005739">
    <property type="term" value="C:mitochondrion"/>
    <property type="evidence" value="ECO:0007669"/>
    <property type="project" value="TreeGrafter"/>
</dbReference>